<keyword evidence="2" id="KW-1185">Reference proteome</keyword>
<organism evidence="1 2">
    <name type="scientific">Listeria marthii FSL S4-120</name>
    <dbReference type="NCBI Taxonomy" id="702457"/>
    <lineage>
        <taxon>Bacteria</taxon>
        <taxon>Bacillati</taxon>
        <taxon>Bacillota</taxon>
        <taxon>Bacilli</taxon>
        <taxon>Bacillales</taxon>
        <taxon>Listeriaceae</taxon>
        <taxon>Listeria</taxon>
    </lineage>
</organism>
<evidence type="ECO:0000313" key="1">
    <source>
        <dbReference type="EMBL" id="EFR89180.1"/>
    </source>
</evidence>
<protein>
    <submittedName>
        <fullName evidence="1">Secreted protein</fullName>
    </submittedName>
</protein>
<dbReference type="Proteomes" id="UP000003412">
    <property type="component" value="Chromosome"/>
</dbReference>
<gene>
    <name evidence="1" type="ORF">NT05LM_0140</name>
</gene>
<comment type="caution">
    <text evidence="1">The sequence shown here is derived from an EMBL/GenBank/DDBJ whole genome shotgun (WGS) entry which is preliminary data.</text>
</comment>
<accession>A0ABP2K7C1</accession>
<sequence>MMFSSLIKLPHLKYRNFTPEMTVQDYDFEWGITSSKMKE</sequence>
<reference evidence="1 2" key="1">
    <citation type="journal article" date="2010" name="Microbiol. Resour. Announc.">
        <title>Comparative genomics of the bacterial genus Listeria: Genome evolution is characterized by limited gene acquisition and limited gene loss.</title>
        <authorList>
            <person name="den Bakker H.C."/>
            <person name="Cummings C.A."/>
            <person name="Ferreira V."/>
            <person name="Vatta P."/>
            <person name="Orsi R.H."/>
            <person name="Degoricija L."/>
            <person name="Barker M."/>
            <person name="Petrauskene O."/>
            <person name="Furtado M.R."/>
            <person name="Wiedmann M."/>
        </authorList>
    </citation>
    <scope>NUCLEOTIDE SEQUENCE [LARGE SCALE GENOMIC DNA]</scope>
    <source>
        <strain evidence="1 2">FSL S4-120</strain>
    </source>
</reference>
<proteinExistence type="predicted"/>
<name>A0ABP2K7C1_9LIST</name>
<dbReference type="EMBL" id="ADXF01000083">
    <property type="protein sequence ID" value="EFR89180.1"/>
    <property type="molecule type" value="Genomic_DNA"/>
</dbReference>
<evidence type="ECO:0000313" key="2">
    <source>
        <dbReference type="Proteomes" id="UP000003412"/>
    </source>
</evidence>